<accession>A0A812MXT5</accession>
<gene>
    <name evidence="3" type="ORF">SPIL2461_LOCUS6363</name>
</gene>
<proteinExistence type="predicted"/>
<dbReference type="Proteomes" id="UP000649617">
    <property type="component" value="Unassembled WGS sequence"/>
</dbReference>
<reference evidence="3" key="1">
    <citation type="submission" date="2021-02" db="EMBL/GenBank/DDBJ databases">
        <authorList>
            <person name="Dougan E. K."/>
            <person name="Rhodes N."/>
            <person name="Thang M."/>
            <person name="Chan C."/>
        </authorList>
    </citation>
    <scope>NUCLEOTIDE SEQUENCE</scope>
</reference>
<comment type="caution">
    <text evidence="3">The sequence shown here is derived from an EMBL/GenBank/DDBJ whole genome shotgun (WGS) entry which is preliminary data.</text>
</comment>
<evidence type="ECO:0000256" key="1">
    <source>
        <dbReference type="SAM" id="Coils"/>
    </source>
</evidence>
<evidence type="ECO:0000313" key="3">
    <source>
        <dbReference type="EMBL" id="CAE7283488.1"/>
    </source>
</evidence>
<protein>
    <submittedName>
        <fullName evidence="3">Uncharacterized protein</fullName>
    </submittedName>
</protein>
<dbReference type="AlphaFoldDB" id="A0A812MXT5"/>
<feature type="region of interest" description="Disordered" evidence="2">
    <location>
        <begin position="334"/>
        <end position="363"/>
    </location>
</feature>
<sequence>MEPITRLRRKGVPGGAPTRPRGSAPRQRQGRGKAPPAARGRSPAIQAPSPEPGRPGWDEDTRAPSLFDTRLRRHIFQPYSRAAIESVIAGPRPRRAPSTQAPQAPRTAQPFAHKPGQLHRRLQSGVLPGQPSPQRVRIPEAEVTSEAPEVKQVKIEPSEPYGWPPPMLPLQMLEPAPAPEELQVTHLQRKRAVASLGEKLAILLPDARSEVKITGQVLLVPPVETHASMAHSVVAHSRVARSPLAREPEPAIKLVPAPTMPAKVQSLSQKLAALLGPEPRPCNSPQRRRDLAPEQLLRQNATEVVRQADQLTDGVLEHLLRDSVCRLDALPDKRAKSGEHKTCRAPAQDWRPQREEREKEDVLHHDVRTESLGQLVQKAEDRLEMLEQELRLTYLHGQEQSAARRGSTQEARHVPASRQDSEEEEGWRPASLPAKRLQELERYRARFARHCLAAREAGIQSGPGTRTATWVIWPFLADSIVMAAVESAIEEVDAAMDGYVSGLIELEIGDNADGEDTATAHV</sequence>
<keyword evidence="1" id="KW-0175">Coiled coil</keyword>
<keyword evidence="4" id="KW-1185">Reference proteome</keyword>
<evidence type="ECO:0000313" key="4">
    <source>
        <dbReference type="Proteomes" id="UP000649617"/>
    </source>
</evidence>
<feature type="coiled-coil region" evidence="1">
    <location>
        <begin position="369"/>
        <end position="396"/>
    </location>
</feature>
<evidence type="ECO:0000256" key="2">
    <source>
        <dbReference type="SAM" id="MobiDB-lite"/>
    </source>
</evidence>
<feature type="compositionally biased region" description="Polar residues" evidence="2">
    <location>
        <begin position="398"/>
        <end position="409"/>
    </location>
</feature>
<dbReference type="OrthoDB" id="443013at2759"/>
<name>A0A812MXT5_SYMPI</name>
<feature type="compositionally biased region" description="Basic residues" evidence="2">
    <location>
        <begin position="1"/>
        <end position="11"/>
    </location>
</feature>
<feature type="region of interest" description="Disordered" evidence="2">
    <location>
        <begin position="398"/>
        <end position="430"/>
    </location>
</feature>
<feature type="region of interest" description="Disordered" evidence="2">
    <location>
        <begin position="86"/>
        <end position="149"/>
    </location>
</feature>
<organism evidence="3 4">
    <name type="scientific">Symbiodinium pilosum</name>
    <name type="common">Dinoflagellate</name>
    <dbReference type="NCBI Taxonomy" id="2952"/>
    <lineage>
        <taxon>Eukaryota</taxon>
        <taxon>Sar</taxon>
        <taxon>Alveolata</taxon>
        <taxon>Dinophyceae</taxon>
        <taxon>Suessiales</taxon>
        <taxon>Symbiodiniaceae</taxon>
        <taxon>Symbiodinium</taxon>
    </lineage>
</organism>
<dbReference type="EMBL" id="CAJNIZ010009546">
    <property type="protein sequence ID" value="CAE7283488.1"/>
    <property type="molecule type" value="Genomic_DNA"/>
</dbReference>
<feature type="region of interest" description="Disordered" evidence="2">
    <location>
        <begin position="1"/>
        <end position="69"/>
    </location>
</feature>
<feature type="compositionally biased region" description="Basic and acidic residues" evidence="2">
    <location>
        <begin position="351"/>
        <end position="363"/>
    </location>
</feature>